<feature type="region of interest" description="Disordered" evidence="5">
    <location>
        <begin position="248"/>
        <end position="295"/>
    </location>
</feature>
<feature type="region of interest" description="Disordered" evidence="5">
    <location>
        <begin position="1"/>
        <end position="24"/>
    </location>
</feature>
<dbReference type="PANTHER" id="PTHR25465">
    <property type="entry name" value="B-BOX DOMAIN CONTAINING"/>
    <property type="match status" value="1"/>
</dbReference>
<evidence type="ECO:0000256" key="2">
    <source>
        <dbReference type="ARBA" id="ARBA00022771"/>
    </source>
</evidence>
<feature type="coiled-coil region" evidence="4">
    <location>
        <begin position="112"/>
        <end position="149"/>
    </location>
</feature>
<gene>
    <name evidence="7" type="ORF">QQF64_036033</name>
</gene>
<feature type="compositionally biased region" description="Basic and acidic residues" evidence="5">
    <location>
        <begin position="248"/>
        <end position="259"/>
    </location>
</feature>
<feature type="coiled-coil region" evidence="4">
    <location>
        <begin position="54"/>
        <end position="88"/>
    </location>
</feature>
<proteinExistence type="predicted"/>
<dbReference type="PANTHER" id="PTHR25465:SF5">
    <property type="entry name" value="E3 UBIQUITIN_ISG15 LIGASE TRIM25-RELATED"/>
    <property type="match status" value="1"/>
</dbReference>
<dbReference type="EMBL" id="JAYMGO010000004">
    <property type="protein sequence ID" value="KAL1276410.1"/>
    <property type="molecule type" value="Genomic_DNA"/>
</dbReference>
<evidence type="ECO:0000256" key="1">
    <source>
        <dbReference type="ARBA" id="ARBA00022723"/>
    </source>
</evidence>
<keyword evidence="8" id="KW-1185">Reference proteome</keyword>
<protein>
    <recommendedName>
        <fullName evidence="6">TRIM8/14/16/25/29/45/65 coiled-coil region domain-containing protein</fullName>
    </recommendedName>
</protein>
<dbReference type="InterPro" id="IPR051051">
    <property type="entry name" value="E3_ubiq-ligase_TRIM/RNF"/>
</dbReference>
<dbReference type="Pfam" id="PF25600">
    <property type="entry name" value="TRIM_CC"/>
    <property type="match status" value="1"/>
</dbReference>
<keyword evidence="1" id="KW-0479">Metal-binding</keyword>
<evidence type="ECO:0000256" key="3">
    <source>
        <dbReference type="ARBA" id="ARBA00022833"/>
    </source>
</evidence>
<keyword evidence="3" id="KW-0862">Zinc</keyword>
<evidence type="ECO:0000256" key="5">
    <source>
        <dbReference type="SAM" id="MobiDB-lite"/>
    </source>
</evidence>
<comment type="caution">
    <text evidence="7">The sequence shown here is derived from an EMBL/GenBank/DDBJ whole genome shotgun (WGS) entry which is preliminary data.</text>
</comment>
<sequence length="295" mass="34704">MPRQYTRKTSWNKTPLEEMESATAEVKEGKKECLLHWHGEAQRAEKQKHLKDMQRTFQERIQQREKALQQLREAMESHKHSAQSAVEDSERTFTELICSIEKHRSEVTRWIRDKEKAAASQAEERLEQLEQEINDLRKREAEMDQLLHTEDHILFLQIFQALSAPTESADMPNIPFSSQFSFDGVRESVQQLRDKMEDFCKEELKKISDKDIVTWTRNDFLQYSHQLTLDLNTVMALLANWQTRDTDMASKRHQESGAEKRKKKRQRDDARASLAGASQDQRRELERGTCERDSG</sequence>
<feature type="domain" description="TRIM8/14/16/25/29/45/65 coiled-coil region" evidence="6">
    <location>
        <begin position="61"/>
        <end position="202"/>
    </location>
</feature>
<feature type="compositionally biased region" description="Basic and acidic residues" evidence="5">
    <location>
        <begin position="280"/>
        <end position="295"/>
    </location>
</feature>
<evidence type="ECO:0000313" key="8">
    <source>
        <dbReference type="Proteomes" id="UP001558613"/>
    </source>
</evidence>
<evidence type="ECO:0000256" key="4">
    <source>
        <dbReference type="SAM" id="Coils"/>
    </source>
</evidence>
<keyword evidence="4" id="KW-0175">Coiled coil</keyword>
<evidence type="ECO:0000259" key="6">
    <source>
        <dbReference type="Pfam" id="PF25600"/>
    </source>
</evidence>
<organism evidence="7 8">
    <name type="scientific">Cirrhinus molitorella</name>
    <name type="common">mud carp</name>
    <dbReference type="NCBI Taxonomy" id="172907"/>
    <lineage>
        <taxon>Eukaryota</taxon>
        <taxon>Metazoa</taxon>
        <taxon>Chordata</taxon>
        <taxon>Craniata</taxon>
        <taxon>Vertebrata</taxon>
        <taxon>Euteleostomi</taxon>
        <taxon>Actinopterygii</taxon>
        <taxon>Neopterygii</taxon>
        <taxon>Teleostei</taxon>
        <taxon>Ostariophysi</taxon>
        <taxon>Cypriniformes</taxon>
        <taxon>Cyprinidae</taxon>
        <taxon>Labeoninae</taxon>
        <taxon>Labeonini</taxon>
        <taxon>Cirrhinus</taxon>
    </lineage>
</organism>
<keyword evidence="2" id="KW-0863">Zinc-finger</keyword>
<dbReference type="InterPro" id="IPR058030">
    <property type="entry name" value="TRIM8/14/16/25/29/45/65_CC"/>
</dbReference>
<reference evidence="7 8" key="1">
    <citation type="submission" date="2023-09" db="EMBL/GenBank/DDBJ databases">
        <authorList>
            <person name="Wang M."/>
        </authorList>
    </citation>
    <scope>NUCLEOTIDE SEQUENCE [LARGE SCALE GENOMIC DNA]</scope>
    <source>
        <strain evidence="7">GT-2023</strain>
        <tissue evidence="7">Liver</tissue>
    </source>
</reference>
<evidence type="ECO:0000313" key="7">
    <source>
        <dbReference type="EMBL" id="KAL1276410.1"/>
    </source>
</evidence>
<dbReference type="Proteomes" id="UP001558613">
    <property type="component" value="Unassembled WGS sequence"/>
</dbReference>
<name>A0ABR3NHJ0_9TELE</name>
<accession>A0ABR3NHJ0</accession>